<dbReference type="InterPro" id="IPR045155">
    <property type="entry name" value="Beta-lactam_cat"/>
</dbReference>
<evidence type="ECO:0000259" key="1">
    <source>
        <dbReference type="Pfam" id="PF13354"/>
    </source>
</evidence>
<dbReference type="Proteomes" id="UP000722989">
    <property type="component" value="Unassembled WGS sequence"/>
</dbReference>
<accession>A0ABX0XRN2</accession>
<dbReference type="Pfam" id="PF13354">
    <property type="entry name" value="Beta-lactamase2"/>
    <property type="match status" value="1"/>
</dbReference>
<keyword evidence="2" id="KW-0378">Hydrolase</keyword>
<dbReference type="GO" id="GO:0016787">
    <property type="term" value="F:hydrolase activity"/>
    <property type="evidence" value="ECO:0007669"/>
    <property type="project" value="UniProtKB-KW"/>
</dbReference>
<reference evidence="2 3" key="1">
    <citation type="submission" date="2020-03" db="EMBL/GenBank/DDBJ databases">
        <title>WGS of the type strain of Planosporangium spp.</title>
        <authorList>
            <person name="Thawai C."/>
        </authorList>
    </citation>
    <scope>NUCLEOTIDE SEQUENCE [LARGE SCALE GENOMIC DNA]</scope>
    <source>
        <strain evidence="2 3">TBRC 5610</strain>
    </source>
</reference>
<organism evidence="2 3">
    <name type="scientific">Planosporangium thailandense</name>
    <dbReference type="NCBI Taxonomy" id="765197"/>
    <lineage>
        <taxon>Bacteria</taxon>
        <taxon>Bacillati</taxon>
        <taxon>Actinomycetota</taxon>
        <taxon>Actinomycetes</taxon>
        <taxon>Micromonosporales</taxon>
        <taxon>Micromonosporaceae</taxon>
        <taxon>Planosporangium</taxon>
    </lineage>
</organism>
<evidence type="ECO:0000313" key="2">
    <source>
        <dbReference type="EMBL" id="NJC68448.1"/>
    </source>
</evidence>
<comment type="caution">
    <text evidence="2">The sequence shown here is derived from an EMBL/GenBank/DDBJ whole genome shotgun (WGS) entry which is preliminary data.</text>
</comment>
<protein>
    <submittedName>
        <fullName evidence="2">Serine hydrolase</fullName>
    </submittedName>
</protein>
<gene>
    <name evidence="2" type="ORF">HC031_01725</name>
</gene>
<evidence type="ECO:0000313" key="3">
    <source>
        <dbReference type="Proteomes" id="UP000722989"/>
    </source>
</evidence>
<dbReference type="PANTHER" id="PTHR35333:SF3">
    <property type="entry name" value="BETA-LACTAMASE-TYPE TRANSPEPTIDASE FOLD CONTAINING PROTEIN"/>
    <property type="match status" value="1"/>
</dbReference>
<dbReference type="InterPro" id="IPR000871">
    <property type="entry name" value="Beta-lactam_class-A"/>
</dbReference>
<dbReference type="InterPro" id="IPR012338">
    <property type="entry name" value="Beta-lactam/transpept-like"/>
</dbReference>
<dbReference type="EMBL" id="JAATVY010000001">
    <property type="protein sequence ID" value="NJC68448.1"/>
    <property type="molecule type" value="Genomic_DNA"/>
</dbReference>
<feature type="domain" description="Beta-lactamase class A catalytic" evidence="1">
    <location>
        <begin position="100"/>
        <end position="294"/>
    </location>
</feature>
<keyword evidence="3" id="KW-1185">Reference proteome</keyword>
<dbReference type="Gene3D" id="3.40.710.10">
    <property type="entry name" value="DD-peptidase/beta-lactamase superfamily"/>
    <property type="match status" value="1"/>
</dbReference>
<dbReference type="SUPFAM" id="SSF56601">
    <property type="entry name" value="beta-lactamase/transpeptidase-like"/>
    <property type="match status" value="1"/>
</dbReference>
<name>A0ABX0XRN2_9ACTN</name>
<dbReference type="PANTHER" id="PTHR35333">
    <property type="entry name" value="BETA-LACTAMASE"/>
    <property type="match status" value="1"/>
</dbReference>
<sequence length="360" mass="38782">MRLTVARSVRAPGPQVERVGCAGAARDPPPTCADRQILVDLGPYPRSGDLTGGATTSTECTAQARGRIRRAYRREVARAGGSWHALVTLADPDGTHRVAVEDAADEVVPAASVNKAAIACAVLDKVDRGALRLDRTLELTADTVLYGDGIYHLQTVWGDRLTLANVLTAMLMLSDNTAVRLCGQVCAGPEINEYLAGKGFTHTRVEPLPDDPRRMFLGTTTARETHRLLHKLVDGSMVSPAATRFVLSLLHGFTDGVRREMSSAERLRTVSKYGALDDGRHEAGAMFDADRTPRLIFSFFADLPGHGHNHGATHPLVAAHARLGRRMRDEVGALWPTASTVEAANPDHVRPPTVGPAHRP</sequence>
<proteinExistence type="predicted"/>